<gene>
    <name evidence="1" type="ORF">Tci_904257</name>
</gene>
<dbReference type="EMBL" id="BKCJ011422744">
    <property type="protein sequence ID" value="GFD32288.1"/>
    <property type="molecule type" value="Genomic_DNA"/>
</dbReference>
<protein>
    <submittedName>
        <fullName evidence="1">Uncharacterized protein</fullName>
    </submittedName>
</protein>
<proteinExistence type="predicted"/>
<name>A0A699VER0_TANCI</name>
<reference evidence="1" key="1">
    <citation type="journal article" date="2019" name="Sci. Rep.">
        <title>Draft genome of Tanacetum cinerariifolium, the natural source of mosquito coil.</title>
        <authorList>
            <person name="Yamashiro T."/>
            <person name="Shiraishi A."/>
            <person name="Satake H."/>
            <person name="Nakayama K."/>
        </authorList>
    </citation>
    <scope>NUCLEOTIDE SEQUENCE</scope>
</reference>
<accession>A0A699VER0</accession>
<feature type="non-terminal residue" evidence="1">
    <location>
        <position position="87"/>
    </location>
</feature>
<organism evidence="1">
    <name type="scientific">Tanacetum cinerariifolium</name>
    <name type="common">Dalmatian daisy</name>
    <name type="synonym">Chrysanthemum cinerariifolium</name>
    <dbReference type="NCBI Taxonomy" id="118510"/>
    <lineage>
        <taxon>Eukaryota</taxon>
        <taxon>Viridiplantae</taxon>
        <taxon>Streptophyta</taxon>
        <taxon>Embryophyta</taxon>
        <taxon>Tracheophyta</taxon>
        <taxon>Spermatophyta</taxon>
        <taxon>Magnoliopsida</taxon>
        <taxon>eudicotyledons</taxon>
        <taxon>Gunneridae</taxon>
        <taxon>Pentapetalae</taxon>
        <taxon>asterids</taxon>
        <taxon>campanulids</taxon>
        <taxon>Asterales</taxon>
        <taxon>Asteraceae</taxon>
        <taxon>Asteroideae</taxon>
        <taxon>Anthemideae</taxon>
        <taxon>Anthemidinae</taxon>
        <taxon>Tanacetum</taxon>
    </lineage>
</organism>
<dbReference type="AlphaFoldDB" id="A0A699VER0"/>
<comment type="caution">
    <text evidence="1">The sequence shown here is derived from an EMBL/GenBank/DDBJ whole genome shotgun (WGS) entry which is preliminary data.</text>
</comment>
<sequence length="87" mass="10108">MSSITAQQTKLDLELVPKENILDIGKCNGRIPRGLTSREPTFQVVLDAIALIPCYPTFLITADVPEVYMHQFWNFVYKHDTFYRFKL</sequence>
<evidence type="ECO:0000313" key="1">
    <source>
        <dbReference type="EMBL" id="GFD32288.1"/>
    </source>
</evidence>